<evidence type="ECO:0000313" key="4">
    <source>
        <dbReference type="EMBL" id="THV10489.1"/>
    </source>
</evidence>
<dbReference type="Pfam" id="PF00440">
    <property type="entry name" value="TetR_N"/>
    <property type="match status" value="1"/>
</dbReference>
<dbReference type="InterPro" id="IPR001647">
    <property type="entry name" value="HTH_TetR"/>
</dbReference>
<organism evidence="4 5">
    <name type="scientific">Nocardioides caeni</name>
    <dbReference type="NCBI Taxonomy" id="574700"/>
    <lineage>
        <taxon>Bacteria</taxon>
        <taxon>Bacillati</taxon>
        <taxon>Actinomycetota</taxon>
        <taxon>Actinomycetes</taxon>
        <taxon>Propionibacteriales</taxon>
        <taxon>Nocardioidaceae</taxon>
        <taxon>Nocardioides</taxon>
    </lineage>
</organism>
<feature type="DNA-binding region" description="H-T-H motif" evidence="2">
    <location>
        <begin position="55"/>
        <end position="74"/>
    </location>
</feature>
<comment type="caution">
    <text evidence="4">The sequence shown here is derived from an EMBL/GenBank/DDBJ whole genome shotgun (WGS) entry which is preliminary data.</text>
</comment>
<dbReference type="SUPFAM" id="SSF46689">
    <property type="entry name" value="Homeodomain-like"/>
    <property type="match status" value="1"/>
</dbReference>
<evidence type="ECO:0000256" key="2">
    <source>
        <dbReference type="PROSITE-ProRule" id="PRU00335"/>
    </source>
</evidence>
<dbReference type="InterPro" id="IPR009057">
    <property type="entry name" value="Homeodomain-like_sf"/>
</dbReference>
<dbReference type="AlphaFoldDB" id="A0A4S8N6G0"/>
<dbReference type="PANTHER" id="PTHR30055">
    <property type="entry name" value="HTH-TYPE TRANSCRIPTIONAL REGULATOR RUTR"/>
    <property type="match status" value="1"/>
</dbReference>
<accession>A0A4S8N6G0</accession>
<sequence length="223" mass="24054">MFLMTDGRLGSGLVSSSAEEAWRGTTADERARQRRDQLLAAGLGILGDGGAQALTVRAVTRAAGLSPRFFYESFADRDALAIAVWDEQYAEVAELVEGAIAEAAEDFASRIRAALLVVARWLEERPARGRVMLNETLADPLLRRHARRRLPELVLGTMVASVDPVAAAALRPEEIQLTVTALSGAIVNLFLEWNAGAIDVSADYLVEAVVEVATAGLERLLRT</sequence>
<dbReference type="Gene3D" id="1.10.10.60">
    <property type="entry name" value="Homeodomain-like"/>
    <property type="match status" value="1"/>
</dbReference>
<dbReference type="GO" id="GO:0000976">
    <property type="term" value="F:transcription cis-regulatory region binding"/>
    <property type="evidence" value="ECO:0007669"/>
    <property type="project" value="TreeGrafter"/>
</dbReference>
<evidence type="ECO:0000259" key="3">
    <source>
        <dbReference type="PROSITE" id="PS50977"/>
    </source>
</evidence>
<dbReference type="InterPro" id="IPR050109">
    <property type="entry name" value="HTH-type_TetR-like_transc_reg"/>
</dbReference>
<reference evidence="4 5" key="1">
    <citation type="journal article" date="2009" name="Int. J. Syst. Evol. Microbiol.">
        <title>Nocardioides caeni sp. nov., isolated from wastewater.</title>
        <authorList>
            <person name="Yoon J.H."/>
            <person name="Kang S.J."/>
            <person name="Park S."/>
            <person name="Kim W."/>
            <person name="Oh T.K."/>
        </authorList>
    </citation>
    <scope>NUCLEOTIDE SEQUENCE [LARGE SCALE GENOMIC DNA]</scope>
    <source>
        <strain evidence="4 5">DSM 23134</strain>
    </source>
</reference>
<feature type="domain" description="HTH tetR-type" evidence="3">
    <location>
        <begin position="32"/>
        <end position="92"/>
    </location>
</feature>
<proteinExistence type="predicted"/>
<dbReference type="GO" id="GO:0003700">
    <property type="term" value="F:DNA-binding transcription factor activity"/>
    <property type="evidence" value="ECO:0007669"/>
    <property type="project" value="TreeGrafter"/>
</dbReference>
<protein>
    <submittedName>
        <fullName evidence="4">TetR/AcrR family transcriptional regulator</fullName>
    </submittedName>
</protein>
<name>A0A4S8N6G0_9ACTN</name>
<dbReference type="EMBL" id="STGW01000010">
    <property type="protein sequence ID" value="THV10489.1"/>
    <property type="molecule type" value="Genomic_DNA"/>
</dbReference>
<gene>
    <name evidence="4" type="ORF">E9934_14270</name>
</gene>
<keyword evidence="1 2" id="KW-0238">DNA-binding</keyword>
<dbReference type="Gene3D" id="1.10.357.10">
    <property type="entry name" value="Tetracycline Repressor, domain 2"/>
    <property type="match status" value="1"/>
</dbReference>
<dbReference type="PROSITE" id="PS50977">
    <property type="entry name" value="HTH_TETR_2"/>
    <property type="match status" value="1"/>
</dbReference>
<dbReference type="Proteomes" id="UP000307087">
    <property type="component" value="Unassembled WGS sequence"/>
</dbReference>
<evidence type="ECO:0000313" key="5">
    <source>
        <dbReference type="Proteomes" id="UP000307087"/>
    </source>
</evidence>
<keyword evidence="5" id="KW-1185">Reference proteome</keyword>
<dbReference type="PANTHER" id="PTHR30055:SF209">
    <property type="entry name" value="POSSIBLE TRANSCRIPTIONAL REGULATORY PROTEIN (PROBABLY TETR-FAMILY)"/>
    <property type="match status" value="1"/>
</dbReference>
<evidence type="ECO:0000256" key="1">
    <source>
        <dbReference type="ARBA" id="ARBA00023125"/>
    </source>
</evidence>